<dbReference type="SUPFAM" id="SSF51735">
    <property type="entry name" value="NAD(P)-binding Rossmann-fold domains"/>
    <property type="match status" value="1"/>
</dbReference>
<dbReference type="RefSeq" id="WP_284486185.1">
    <property type="nucleotide sequence ID" value="NZ_JASNJE010000017.1"/>
</dbReference>
<comment type="caution">
    <text evidence="4">The sequence shown here is derived from an EMBL/GenBank/DDBJ whole genome shotgun (WGS) entry which is preliminary data.</text>
</comment>
<dbReference type="PANTHER" id="PTHR11133:SF23">
    <property type="entry name" value="SACCHAROPINE DEHYDROGENASE [NAD(+), L-LYSINE-FORMING]"/>
    <property type="match status" value="1"/>
</dbReference>
<dbReference type="EMBL" id="JASNJE010000017">
    <property type="protein sequence ID" value="MDK3074251.1"/>
    <property type="molecule type" value="Genomic_DNA"/>
</dbReference>
<evidence type="ECO:0000256" key="1">
    <source>
        <dbReference type="ARBA" id="ARBA00023002"/>
    </source>
</evidence>
<dbReference type="InterPro" id="IPR032095">
    <property type="entry name" value="Sacchrp_dh-like_C"/>
</dbReference>
<dbReference type="Pfam" id="PF16653">
    <property type="entry name" value="Sacchrp_dh_C"/>
    <property type="match status" value="1"/>
</dbReference>
<dbReference type="InterPro" id="IPR005097">
    <property type="entry name" value="Sacchrp_dh_NADP-bd"/>
</dbReference>
<reference evidence="4 5" key="1">
    <citation type="submission" date="2023-05" db="EMBL/GenBank/DDBJ databases">
        <title>Sedimentitalea sp. nov. JM2-8.</title>
        <authorList>
            <person name="Huang J."/>
        </authorList>
    </citation>
    <scope>NUCLEOTIDE SEQUENCE [LARGE SCALE GENOMIC DNA]</scope>
    <source>
        <strain evidence="4 5">JM2-8</strain>
    </source>
</reference>
<gene>
    <name evidence="4" type="ORF">QO034_14120</name>
</gene>
<dbReference type="SUPFAM" id="SSF55347">
    <property type="entry name" value="Glyceraldehyde-3-phosphate dehydrogenase-like, C-terminal domain"/>
    <property type="match status" value="1"/>
</dbReference>
<feature type="domain" description="Saccharopine dehydrogenase NADP binding" evidence="2">
    <location>
        <begin position="17"/>
        <end position="113"/>
    </location>
</feature>
<keyword evidence="5" id="KW-1185">Reference proteome</keyword>
<evidence type="ECO:0000313" key="4">
    <source>
        <dbReference type="EMBL" id="MDK3074251.1"/>
    </source>
</evidence>
<dbReference type="PANTHER" id="PTHR11133">
    <property type="entry name" value="SACCHAROPINE DEHYDROGENASE"/>
    <property type="match status" value="1"/>
</dbReference>
<sequence>MTIHWCGTGLSAIPGLRRLIENGHSVTVWNRTVDKARQAVGDLTEDIRVFDIDTLADVLAKGDVIVSMLPGDWHVPLAELAILKQAHFVSSSYIAPEMRALDDAARAAGVVLVNEVGLDPGIDHLMAHALMADYRASDTFAPDNHLSFISYCGGVPRHVNAFRYKFSWSPLGVLKALRSPSRSIRNYSELRADRPWDAISSYTAPLPTPETFEVYPNRDSLPFMEQYDFEPEWPVRDFVRGTLRLNGWADAWADVFREIETLSGPEGDARLKEMSDRFWADHAYDEDEPDRVVLCVGLTADRDGTPVWHKTYVMDAWGDARGTAMARLVSVPVSLAVESVLDREIPAGVHAAPSDPKLLTRWLAEIDRLAQHLQVVDHLA</sequence>
<name>A0ABT7FGH8_9RHOB</name>
<evidence type="ECO:0000313" key="5">
    <source>
        <dbReference type="Proteomes" id="UP001227126"/>
    </source>
</evidence>
<evidence type="ECO:0000259" key="2">
    <source>
        <dbReference type="Pfam" id="PF03435"/>
    </source>
</evidence>
<keyword evidence="1" id="KW-0560">Oxidoreductase</keyword>
<dbReference type="InterPro" id="IPR051168">
    <property type="entry name" value="AASS"/>
</dbReference>
<evidence type="ECO:0000259" key="3">
    <source>
        <dbReference type="Pfam" id="PF16653"/>
    </source>
</evidence>
<dbReference type="Proteomes" id="UP001227126">
    <property type="component" value="Unassembled WGS sequence"/>
</dbReference>
<dbReference type="Pfam" id="PF03435">
    <property type="entry name" value="Sacchrp_dh_NADP"/>
    <property type="match status" value="1"/>
</dbReference>
<dbReference type="Gene3D" id="3.40.50.720">
    <property type="entry name" value="NAD(P)-binding Rossmann-like Domain"/>
    <property type="match status" value="1"/>
</dbReference>
<organism evidence="4 5">
    <name type="scientific">Sedimentitalea xiamensis</name>
    <dbReference type="NCBI Taxonomy" id="3050037"/>
    <lineage>
        <taxon>Bacteria</taxon>
        <taxon>Pseudomonadati</taxon>
        <taxon>Pseudomonadota</taxon>
        <taxon>Alphaproteobacteria</taxon>
        <taxon>Rhodobacterales</taxon>
        <taxon>Paracoccaceae</taxon>
        <taxon>Sedimentitalea</taxon>
    </lineage>
</organism>
<proteinExistence type="predicted"/>
<dbReference type="InterPro" id="IPR036291">
    <property type="entry name" value="NAD(P)-bd_dom_sf"/>
</dbReference>
<dbReference type="Gene3D" id="3.30.360.10">
    <property type="entry name" value="Dihydrodipicolinate Reductase, domain 2"/>
    <property type="match status" value="1"/>
</dbReference>
<feature type="domain" description="Saccharopine dehydrogenase-like C-terminal" evidence="3">
    <location>
        <begin position="117"/>
        <end position="366"/>
    </location>
</feature>
<protein>
    <submittedName>
        <fullName evidence="4">Saccharopine dehydrogenase C-terminal domain-containing protein</fullName>
    </submittedName>
</protein>
<accession>A0ABT7FGH8</accession>